<dbReference type="Gene3D" id="3.40.30.10">
    <property type="entry name" value="Glutaredoxin"/>
    <property type="match status" value="1"/>
</dbReference>
<dbReference type="GO" id="GO:0045454">
    <property type="term" value="P:cell redox homeostasis"/>
    <property type="evidence" value="ECO:0007669"/>
    <property type="project" value="TreeGrafter"/>
</dbReference>
<comment type="similarity">
    <text evidence="1">Belongs to the thioredoxin family.</text>
</comment>
<dbReference type="InterPro" id="IPR036249">
    <property type="entry name" value="Thioredoxin-like_sf"/>
</dbReference>
<dbReference type="GO" id="GO:0006950">
    <property type="term" value="P:response to stress"/>
    <property type="evidence" value="ECO:0007669"/>
    <property type="project" value="UniProtKB-ARBA"/>
</dbReference>
<dbReference type="NCBIfam" id="TIGR01068">
    <property type="entry name" value="thioredoxin"/>
    <property type="match status" value="1"/>
</dbReference>
<dbReference type="EMBL" id="ANHY01000004">
    <property type="protein sequence ID" value="EKV32118.1"/>
    <property type="molecule type" value="Genomic_DNA"/>
</dbReference>
<sequence>MPLERSVDDVNHRRVLDQQTIIQDTDEATMAIILDGAGNPAGGGNQGQGGGAGGDAVKDTSAATFMADVIEQSQTVPVIVDFWAEWCGPCKSLGPMLEKLVRQSGGKVKMVKVDVDKDQELAAQFRIQSIPTVYAFKDGRPVDAFQGALPESQLKQFIDKLAGGGANVIDQALEQAKELLDQGQADQAAGVYEQILGQDPQNAPAIAGIIRCYVAMDEPDAAKELLSQLPADILAHADVQAAKTALELADTPPADSEEVVALQKKVEADPADLQARFDLANAYYAANKREEAVDQLLEIFKRDRTWNEDAARAQLVKFFEAFGPTDPATIKGRRKLSSMMFA</sequence>
<dbReference type="InterPro" id="IPR017937">
    <property type="entry name" value="Thioredoxin_CS"/>
</dbReference>
<organism evidence="8 9">
    <name type="scientific">Caenispirillum salinarum AK4</name>
    <dbReference type="NCBI Taxonomy" id="1238182"/>
    <lineage>
        <taxon>Bacteria</taxon>
        <taxon>Pseudomonadati</taxon>
        <taxon>Pseudomonadota</taxon>
        <taxon>Alphaproteobacteria</taxon>
        <taxon>Rhodospirillales</taxon>
        <taxon>Novispirillaceae</taxon>
        <taxon>Caenispirillum</taxon>
    </lineage>
</organism>
<keyword evidence="2" id="KW-0813">Transport</keyword>
<dbReference type="PANTHER" id="PTHR45663">
    <property type="entry name" value="GEO12009P1"/>
    <property type="match status" value="1"/>
</dbReference>
<dbReference type="PROSITE" id="PS51352">
    <property type="entry name" value="THIOREDOXIN_2"/>
    <property type="match status" value="1"/>
</dbReference>
<keyword evidence="3" id="KW-0249">Electron transport</keyword>
<evidence type="ECO:0000313" key="9">
    <source>
        <dbReference type="Proteomes" id="UP000009881"/>
    </source>
</evidence>
<dbReference type="SUPFAM" id="SSF52833">
    <property type="entry name" value="Thioredoxin-like"/>
    <property type="match status" value="1"/>
</dbReference>
<dbReference type="GO" id="GO:0015035">
    <property type="term" value="F:protein-disulfide reductase activity"/>
    <property type="evidence" value="ECO:0007669"/>
    <property type="project" value="UniProtKB-UniRule"/>
</dbReference>
<name>K9HPB9_9PROT</name>
<dbReference type="Pfam" id="PF14561">
    <property type="entry name" value="TPR_20"/>
    <property type="match status" value="1"/>
</dbReference>
<proteinExistence type="inferred from homology"/>
<evidence type="ECO:0000259" key="7">
    <source>
        <dbReference type="PROSITE" id="PS51352"/>
    </source>
</evidence>
<dbReference type="eggNOG" id="COG3118">
    <property type="taxonomic scope" value="Bacteria"/>
</dbReference>
<keyword evidence="5" id="KW-0676">Redox-active center</keyword>
<dbReference type="Pfam" id="PF14559">
    <property type="entry name" value="TPR_19"/>
    <property type="match status" value="1"/>
</dbReference>
<evidence type="ECO:0000256" key="2">
    <source>
        <dbReference type="ARBA" id="ARBA00022448"/>
    </source>
</evidence>
<dbReference type="PROSITE" id="PS00194">
    <property type="entry name" value="THIOREDOXIN_1"/>
    <property type="match status" value="1"/>
</dbReference>
<dbReference type="SUPFAM" id="SSF48452">
    <property type="entry name" value="TPR-like"/>
    <property type="match status" value="1"/>
</dbReference>
<evidence type="ECO:0000313" key="8">
    <source>
        <dbReference type="EMBL" id="EKV32118.1"/>
    </source>
</evidence>
<dbReference type="InterPro" id="IPR005746">
    <property type="entry name" value="Thioredoxin"/>
</dbReference>
<reference evidence="8 9" key="1">
    <citation type="journal article" date="2013" name="Genome Announc.">
        <title>Draft Genome Sequence of an Alphaproteobacterium, Caenispirillum salinarum AK4(T), Isolated from a Solar Saltern.</title>
        <authorList>
            <person name="Khatri I."/>
            <person name="Singh A."/>
            <person name="Korpole S."/>
            <person name="Pinnaka A.K."/>
            <person name="Subramanian S."/>
        </authorList>
    </citation>
    <scope>NUCLEOTIDE SEQUENCE [LARGE SCALE GENOMIC DNA]</scope>
    <source>
        <strain evidence="8 9">AK4</strain>
    </source>
</reference>
<feature type="domain" description="Thioredoxin" evidence="7">
    <location>
        <begin position="51"/>
        <end position="163"/>
    </location>
</feature>
<dbReference type="CDD" id="cd02956">
    <property type="entry name" value="ybbN"/>
    <property type="match status" value="1"/>
</dbReference>
<dbReference type="GO" id="GO:0005829">
    <property type="term" value="C:cytosol"/>
    <property type="evidence" value="ECO:0007669"/>
    <property type="project" value="TreeGrafter"/>
</dbReference>
<dbReference type="InterPro" id="IPR013766">
    <property type="entry name" value="Thioredoxin_domain"/>
</dbReference>
<accession>K9HPB9</accession>
<keyword evidence="9" id="KW-1185">Reference proteome</keyword>
<dbReference type="FunFam" id="3.40.30.10:FF:000001">
    <property type="entry name" value="Thioredoxin"/>
    <property type="match status" value="1"/>
</dbReference>
<dbReference type="Gene3D" id="1.25.40.10">
    <property type="entry name" value="Tetratricopeptide repeat domain"/>
    <property type="match status" value="2"/>
</dbReference>
<dbReference type="STRING" id="1238182.C882_3182"/>
<evidence type="ECO:0000256" key="3">
    <source>
        <dbReference type="ARBA" id="ARBA00022982"/>
    </source>
</evidence>
<dbReference type="PRINTS" id="PR00421">
    <property type="entry name" value="THIOREDOXIN"/>
</dbReference>
<protein>
    <recommendedName>
        <fullName evidence="6">Thioredoxin</fullName>
    </recommendedName>
</protein>
<evidence type="ECO:0000256" key="4">
    <source>
        <dbReference type="ARBA" id="ARBA00023157"/>
    </source>
</evidence>
<dbReference type="PATRIC" id="fig|1238182.3.peg.930"/>
<evidence type="ECO:0000256" key="5">
    <source>
        <dbReference type="ARBA" id="ARBA00023284"/>
    </source>
</evidence>
<gene>
    <name evidence="8" type="ORF">C882_3182</name>
</gene>
<dbReference type="Proteomes" id="UP000009881">
    <property type="component" value="Unassembled WGS sequence"/>
</dbReference>
<dbReference type="InterPro" id="IPR011990">
    <property type="entry name" value="TPR-like_helical_dom_sf"/>
</dbReference>
<dbReference type="PANTHER" id="PTHR45663:SF11">
    <property type="entry name" value="GEO12009P1"/>
    <property type="match status" value="1"/>
</dbReference>
<evidence type="ECO:0000256" key="6">
    <source>
        <dbReference type="NCBIfam" id="TIGR01068"/>
    </source>
</evidence>
<keyword evidence="4" id="KW-1015">Disulfide bond</keyword>
<dbReference type="AlphaFoldDB" id="K9HPB9"/>
<evidence type="ECO:0000256" key="1">
    <source>
        <dbReference type="ARBA" id="ARBA00008987"/>
    </source>
</evidence>
<comment type="caution">
    <text evidence="8">The sequence shown here is derived from an EMBL/GenBank/DDBJ whole genome shotgun (WGS) entry which is preliminary data.</text>
</comment>
<dbReference type="Pfam" id="PF00085">
    <property type="entry name" value="Thioredoxin"/>
    <property type="match status" value="1"/>
</dbReference>